<dbReference type="InterPro" id="IPR036291">
    <property type="entry name" value="NAD(P)-bd_dom_sf"/>
</dbReference>
<dbReference type="RefSeq" id="WP_257089081.1">
    <property type="nucleotide sequence ID" value="NZ_BAAAZK010000002.1"/>
</dbReference>
<protein>
    <submittedName>
        <fullName evidence="5">Prephenate dehydrogenase</fullName>
    </submittedName>
</protein>
<comment type="caution">
    <text evidence="5">The sequence shown here is derived from an EMBL/GenBank/DDBJ whole genome shotgun (WGS) entry which is preliminary data.</text>
</comment>
<sequence length="293" mass="32860">MGFERQTRINNYSHMNIAIVGVGLIGGSVAIRLKETKFCSKIIGVDKSEKNLDKAKQIGFIDEAMTLEEAIKNCKVLILTIPVDAILQVVPQILDQVTDQVVIDMGSTKTNILNKIKDHPNRGRYIAAHPMAGTEYSGPEAAVAGLFKGKMMVYVEAFRTDEDAFEVTDAITDQLEMRTCFMNADEHDVHTAYVSHISHLTSFALALTVLEKEKSQGRIFELAGSGFESTVRLAKSSPDMWTPIFKQNRENVLEVLEEHIKQLQSLHDSIASEDYDKLHKLIKRSNKIKRIIK</sequence>
<keyword evidence="3" id="KW-0472">Membrane</keyword>
<dbReference type="EMBL" id="BAAAZK010000002">
    <property type="protein sequence ID" value="GAA4170730.1"/>
    <property type="molecule type" value="Genomic_DNA"/>
</dbReference>
<organism evidence="5 6">
    <name type="scientific">Sphingobacterium ginsenosidimutans</name>
    <dbReference type="NCBI Taxonomy" id="687845"/>
    <lineage>
        <taxon>Bacteria</taxon>
        <taxon>Pseudomonadati</taxon>
        <taxon>Bacteroidota</taxon>
        <taxon>Sphingobacteriia</taxon>
        <taxon>Sphingobacteriales</taxon>
        <taxon>Sphingobacteriaceae</taxon>
        <taxon>Sphingobacterium</taxon>
    </lineage>
</organism>
<evidence type="ECO:0000259" key="4">
    <source>
        <dbReference type="PROSITE" id="PS51176"/>
    </source>
</evidence>
<proteinExistence type="predicted"/>
<keyword evidence="3" id="KW-0812">Transmembrane</keyword>
<dbReference type="InterPro" id="IPR003099">
    <property type="entry name" value="Prephen_DH"/>
</dbReference>
<feature type="transmembrane region" description="Helical" evidence="3">
    <location>
        <begin position="12"/>
        <end position="31"/>
    </location>
</feature>
<evidence type="ECO:0000256" key="1">
    <source>
        <dbReference type="ARBA" id="ARBA00023002"/>
    </source>
</evidence>
<dbReference type="Pfam" id="PF20463">
    <property type="entry name" value="PDH_C"/>
    <property type="match status" value="1"/>
</dbReference>
<reference evidence="6" key="1">
    <citation type="journal article" date="2019" name="Int. J. Syst. Evol. Microbiol.">
        <title>The Global Catalogue of Microorganisms (GCM) 10K type strain sequencing project: providing services to taxonomists for standard genome sequencing and annotation.</title>
        <authorList>
            <consortium name="The Broad Institute Genomics Platform"/>
            <consortium name="The Broad Institute Genome Sequencing Center for Infectious Disease"/>
            <person name="Wu L."/>
            <person name="Ma J."/>
        </authorList>
    </citation>
    <scope>NUCLEOTIDE SEQUENCE [LARGE SCALE GENOMIC DNA]</scope>
    <source>
        <strain evidence="6">JCM 16722</strain>
    </source>
</reference>
<name>A0ABP7ZUZ2_9SPHI</name>
<dbReference type="SUPFAM" id="SSF51735">
    <property type="entry name" value="NAD(P)-binding Rossmann-fold domains"/>
    <property type="match status" value="1"/>
</dbReference>
<dbReference type="InterPro" id="IPR050812">
    <property type="entry name" value="Preph/Arog_dehydrog"/>
</dbReference>
<evidence type="ECO:0000256" key="2">
    <source>
        <dbReference type="SAM" id="Coils"/>
    </source>
</evidence>
<dbReference type="SUPFAM" id="SSF48179">
    <property type="entry name" value="6-phosphogluconate dehydrogenase C-terminal domain-like"/>
    <property type="match status" value="1"/>
</dbReference>
<dbReference type="PANTHER" id="PTHR21363">
    <property type="entry name" value="PREPHENATE DEHYDROGENASE"/>
    <property type="match status" value="1"/>
</dbReference>
<accession>A0ABP7ZUZ2</accession>
<dbReference type="InterPro" id="IPR008927">
    <property type="entry name" value="6-PGluconate_DH-like_C_sf"/>
</dbReference>
<dbReference type="NCBIfam" id="NF006307">
    <property type="entry name" value="PRK08507.1"/>
    <property type="match status" value="1"/>
</dbReference>
<feature type="domain" description="Prephenate/arogenate dehydrogenase" evidence="4">
    <location>
        <begin position="15"/>
        <end position="293"/>
    </location>
</feature>
<evidence type="ECO:0000313" key="5">
    <source>
        <dbReference type="EMBL" id="GAA4170730.1"/>
    </source>
</evidence>
<dbReference type="Proteomes" id="UP001500167">
    <property type="component" value="Unassembled WGS sequence"/>
</dbReference>
<dbReference type="PROSITE" id="PS51176">
    <property type="entry name" value="PDH_ADH"/>
    <property type="match status" value="1"/>
</dbReference>
<feature type="coiled-coil region" evidence="2">
    <location>
        <begin position="246"/>
        <end position="273"/>
    </location>
</feature>
<evidence type="ECO:0000313" key="6">
    <source>
        <dbReference type="Proteomes" id="UP001500167"/>
    </source>
</evidence>
<dbReference type="InterPro" id="IPR046825">
    <property type="entry name" value="PDH_C"/>
</dbReference>
<keyword evidence="2" id="KW-0175">Coiled coil</keyword>
<dbReference type="Gene3D" id="3.40.50.720">
    <property type="entry name" value="NAD(P)-binding Rossmann-like Domain"/>
    <property type="match status" value="1"/>
</dbReference>
<evidence type="ECO:0000256" key="3">
    <source>
        <dbReference type="SAM" id="Phobius"/>
    </source>
</evidence>
<keyword evidence="3" id="KW-1133">Transmembrane helix</keyword>
<dbReference type="Gene3D" id="1.10.3660.10">
    <property type="entry name" value="6-phosphogluconate dehydrogenase C-terminal like domain"/>
    <property type="match status" value="1"/>
</dbReference>
<keyword evidence="1" id="KW-0560">Oxidoreductase</keyword>
<dbReference type="InterPro" id="IPR046826">
    <property type="entry name" value="PDH_N"/>
</dbReference>
<dbReference type="PANTHER" id="PTHR21363:SF0">
    <property type="entry name" value="PREPHENATE DEHYDROGENASE [NADP(+)]"/>
    <property type="match status" value="1"/>
</dbReference>
<keyword evidence="6" id="KW-1185">Reference proteome</keyword>
<dbReference type="Pfam" id="PF02153">
    <property type="entry name" value="PDH_N"/>
    <property type="match status" value="1"/>
</dbReference>
<gene>
    <name evidence="5" type="ORF">GCM10022218_09710</name>
</gene>